<accession>A0A934MAV3</accession>
<feature type="compositionally biased region" description="Low complexity" evidence="1">
    <location>
        <begin position="1"/>
        <end position="12"/>
    </location>
</feature>
<dbReference type="SUPFAM" id="SSF56219">
    <property type="entry name" value="DNase I-like"/>
    <property type="match status" value="1"/>
</dbReference>
<feature type="region of interest" description="Disordered" evidence="1">
    <location>
        <begin position="1"/>
        <end position="20"/>
    </location>
</feature>
<dbReference type="GO" id="GO:0004519">
    <property type="term" value="F:endonuclease activity"/>
    <property type="evidence" value="ECO:0007669"/>
    <property type="project" value="UniProtKB-KW"/>
</dbReference>
<evidence type="ECO:0000259" key="2">
    <source>
        <dbReference type="Pfam" id="PF03372"/>
    </source>
</evidence>
<name>A0A934MAV3_9MICO</name>
<comment type="caution">
    <text evidence="3">The sequence shown here is derived from an EMBL/GenBank/DDBJ whole genome shotgun (WGS) entry which is preliminary data.</text>
</comment>
<dbReference type="AlphaFoldDB" id="A0A934MAV3"/>
<gene>
    <name evidence="3" type="ORF">JAV76_13375</name>
</gene>
<protein>
    <submittedName>
        <fullName evidence="3">Endonuclease/exonuclease/phosphatase family protein</fullName>
    </submittedName>
</protein>
<organism evidence="3 4">
    <name type="scientific">Sanguibacter suaedae</name>
    <dbReference type="NCBI Taxonomy" id="2795737"/>
    <lineage>
        <taxon>Bacteria</taxon>
        <taxon>Bacillati</taxon>
        <taxon>Actinomycetota</taxon>
        <taxon>Actinomycetes</taxon>
        <taxon>Micrococcales</taxon>
        <taxon>Sanguibacteraceae</taxon>
        <taxon>Sanguibacter</taxon>
    </lineage>
</organism>
<evidence type="ECO:0000313" key="3">
    <source>
        <dbReference type="EMBL" id="MBI9116005.1"/>
    </source>
</evidence>
<sequence>MTAQDPATTPAAEPEPEPSRPLRVLSYNIKELKVDEDAVVDVLRASGADVVAVQEATRHPTGRRRMRRLAARAGMRCVVPGGGPFGSFTTAVLVSPGTEARVVRAVGRPLPWRWWYRRARLVWPTRRGYALVDLGDVVVLSVHLGLDARERADHCARLLDVVDRLGAERCVVAGDLNETPDGPSWQTLGTRLRDAGAATDEVTFSVANPRRRIDAVLVGSAVAVEAVGVVTSDAARRGSDHLPLLAHLRVMS</sequence>
<keyword evidence="3" id="KW-0540">Nuclease</keyword>
<dbReference type="EMBL" id="JAEINH010000013">
    <property type="protein sequence ID" value="MBI9116005.1"/>
    <property type="molecule type" value="Genomic_DNA"/>
</dbReference>
<evidence type="ECO:0000313" key="4">
    <source>
        <dbReference type="Proteomes" id="UP000602087"/>
    </source>
</evidence>
<evidence type="ECO:0000256" key="1">
    <source>
        <dbReference type="SAM" id="MobiDB-lite"/>
    </source>
</evidence>
<keyword evidence="3" id="KW-0378">Hydrolase</keyword>
<feature type="domain" description="Endonuclease/exonuclease/phosphatase" evidence="2">
    <location>
        <begin position="25"/>
        <end position="241"/>
    </location>
</feature>
<reference evidence="3" key="1">
    <citation type="submission" date="2020-12" db="EMBL/GenBank/DDBJ databases">
        <title>Sanguibacter suaedae sp. nov., isolated from Suaeda aralocaspica.</title>
        <authorList>
            <person name="Ma Q."/>
        </authorList>
    </citation>
    <scope>NUCLEOTIDE SEQUENCE</scope>
    <source>
        <strain evidence="3">YZGR15</strain>
    </source>
</reference>
<dbReference type="RefSeq" id="WP_198734574.1">
    <property type="nucleotide sequence ID" value="NZ_JAEINH010000013.1"/>
</dbReference>
<dbReference type="Pfam" id="PF03372">
    <property type="entry name" value="Exo_endo_phos"/>
    <property type="match status" value="1"/>
</dbReference>
<keyword evidence="4" id="KW-1185">Reference proteome</keyword>
<proteinExistence type="predicted"/>
<keyword evidence="3" id="KW-0255">Endonuclease</keyword>
<dbReference type="Gene3D" id="3.60.10.10">
    <property type="entry name" value="Endonuclease/exonuclease/phosphatase"/>
    <property type="match status" value="1"/>
</dbReference>
<dbReference type="Proteomes" id="UP000602087">
    <property type="component" value="Unassembled WGS sequence"/>
</dbReference>
<dbReference type="InterPro" id="IPR036691">
    <property type="entry name" value="Endo/exonu/phosph_ase_sf"/>
</dbReference>
<dbReference type="InterPro" id="IPR005135">
    <property type="entry name" value="Endo/exonuclease/phosphatase"/>
</dbReference>